<dbReference type="EMBL" id="BSPX01000018">
    <property type="protein sequence ID" value="GLT22071.1"/>
    <property type="molecule type" value="Genomic_DNA"/>
</dbReference>
<keyword evidence="1" id="KW-0472">Membrane</keyword>
<keyword evidence="1" id="KW-1133">Transmembrane helix</keyword>
<accession>A0ABQ6F9W4</accession>
<evidence type="ECO:0008006" key="4">
    <source>
        <dbReference type="Google" id="ProtNLM"/>
    </source>
</evidence>
<name>A0ABQ6F9W4_9RHOO</name>
<gene>
    <name evidence="2" type="ORF">GCM10007933_15270</name>
</gene>
<evidence type="ECO:0000256" key="1">
    <source>
        <dbReference type="SAM" id="Phobius"/>
    </source>
</evidence>
<dbReference type="RefSeq" id="WP_284187442.1">
    <property type="nucleotide sequence ID" value="NZ_BSPX01000018.1"/>
</dbReference>
<protein>
    <recommendedName>
        <fullName evidence="4">Metal-dependent hydrolase</fullName>
    </recommendedName>
</protein>
<evidence type="ECO:0000313" key="3">
    <source>
        <dbReference type="Proteomes" id="UP001157167"/>
    </source>
</evidence>
<dbReference type="InterPro" id="IPR007404">
    <property type="entry name" value="YdjM-like"/>
</dbReference>
<feature type="transmembrane region" description="Helical" evidence="1">
    <location>
        <begin position="89"/>
        <end position="107"/>
    </location>
</feature>
<sequence length="119" mass="12680">MNRTTHQLIAGAAAGIYLAKRETATGTTTIKPLLGSAAAAFFTNLPDILEPATSPNHRAIFHSLAFAALLGTCLYQLNQWQTETELESLLKGVGMLAVLAYLIHLALDFTTAKSLPLIG</sequence>
<proteinExistence type="predicted"/>
<keyword evidence="1" id="KW-0812">Transmembrane</keyword>
<keyword evidence="3" id="KW-1185">Reference proteome</keyword>
<comment type="caution">
    <text evidence="2">The sequence shown here is derived from an EMBL/GenBank/DDBJ whole genome shotgun (WGS) entry which is preliminary data.</text>
</comment>
<dbReference type="Proteomes" id="UP001157167">
    <property type="component" value="Unassembled WGS sequence"/>
</dbReference>
<evidence type="ECO:0000313" key="2">
    <source>
        <dbReference type="EMBL" id="GLT22071.1"/>
    </source>
</evidence>
<dbReference type="Pfam" id="PF04307">
    <property type="entry name" value="YdjM"/>
    <property type="match status" value="1"/>
</dbReference>
<organism evidence="2 3">
    <name type="scientific">Zoogloea oryzae</name>
    <dbReference type="NCBI Taxonomy" id="310767"/>
    <lineage>
        <taxon>Bacteria</taxon>
        <taxon>Pseudomonadati</taxon>
        <taxon>Pseudomonadota</taxon>
        <taxon>Betaproteobacteria</taxon>
        <taxon>Rhodocyclales</taxon>
        <taxon>Zoogloeaceae</taxon>
        <taxon>Zoogloea</taxon>
    </lineage>
</organism>
<reference evidence="3" key="1">
    <citation type="journal article" date="2019" name="Int. J. Syst. Evol. Microbiol.">
        <title>The Global Catalogue of Microorganisms (GCM) 10K type strain sequencing project: providing services to taxonomists for standard genome sequencing and annotation.</title>
        <authorList>
            <consortium name="The Broad Institute Genomics Platform"/>
            <consortium name="The Broad Institute Genome Sequencing Center for Infectious Disease"/>
            <person name="Wu L."/>
            <person name="Ma J."/>
        </authorList>
    </citation>
    <scope>NUCLEOTIDE SEQUENCE [LARGE SCALE GENOMIC DNA]</scope>
    <source>
        <strain evidence="3">NBRC 102407</strain>
    </source>
</reference>